<dbReference type="AlphaFoldDB" id="A0A9Q0K8D9"/>
<sequence>MKRRALHQKSPLFEDIRVHLLLQSSLQIVLFDLLLQASLEGFVLPVTAECSIVVAFSVWFLRHLVFPVIDFFKFFAGSIIVSNIPTSGIPIKCFLQDHMLPYRLGVQSLVFKTICCHFYEVCGLVINL</sequence>
<reference evidence="1" key="1">
    <citation type="journal article" date="2023" name="Plant J.">
        <title>The genome of the king protea, Protea cynaroides.</title>
        <authorList>
            <person name="Chang J."/>
            <person name="Duong T.A."/>
            <person name="Schoeman C."/>
            <person name="Ma X."/>
            <person name="Roodt D."/>
            <person name="Barker N."/>
            <person name="Li Z."/>
            <person name="Van de Peer Y."/>
            <person name="Mizrachi E."/>
        </authorList>
    </citation>
    <scope>NUCLEOTIDE SEQUENCE</scope>
    <source>
        <tissue evidence="1">Young leaves</tissue>
    </source>
</reference>
<organism evidence="1 2">
    <name type="scientific">Protea cynaroides</name>
    <dbReference type="NCBI Taxonomy" id="273540"/>
    <lineage>
        <taxon>Eukaryota</taxon>
        <taxon>Viridiplantae</taxon>
        <taxon>Streptophyta</taxon>
        <taxon>Embryophyta</taxon>
        <taxon>Tracheophyta</taxon>
        <taxon>Spermatophyta</taxon>
        <taxon>Magnoliopsida</taxon>
        <taxon>Proteales</taxon>
        <taxon>Proteaceae</taxon>
        <taxon>Protea</taxon>
    </lineage>
</organism>
<evidence type="ECO:0000313" key="2">
    <source>
        <dbReference type="Proteomes" id="UP001141806"/>
    </source>
</evidence>
<evidence type="ECO:0000313" key="1">
    <source>
        <dbReference type="EMBL" id="KAJ4965750.1"/>
    </source>
</evidence>
<dbReference type="Proteomes" id="UP001141806">
    <property type="component" value="Unassembled WGS sequence"/>
</dbReference>
<protein>
    <submittedName>
        <fullName evidence="1">Uncharacterized protein</fullName>
    </submittedName>
</protein>
<keyword evidence="2" id="KW-1185">Reference proteome</keyword>
<gene>
    <name evidence="1" type="ORF">NE237_017599</name>
</gene>
<name>A0A9Q0K8D9_9MAGN</name>
<proteinExistence type="predicted"/>
<accession>A0A9Q0K8D9</accession>
<dbReference type="EMBL" id="JAMYWD010000007">
    <property type="protein sequence ID" value="KAJ4965750.1"/>
    <property type="molecule type" value="Genomic_DNA"/>
</dbReference>
<comment type="caution">
    <text evidence="1">The sequence shown here is derived from an EMBL/GenBank/DDBJ whole genome shotgun (WGS) entry which is preliminary data.</text>
</comment>